<feature type="region of interest" description="Disordered" evidence="1">
    <location>
        <begin position="54"/>
        <end position="92"/>
    </location>
</feature>
<feature type="signal peptide" evidence="2">
    <location>
        <begin position="1"/>
        <end position="26"/>
    </location>
</feature>
<reference evidence="3" key="1">
    <citation type="submission" date="2007-01" db="EMBL/GenBank/DDBJ databases">
        <title>Direct Submission.</title>
        <authorList>
            <person name="Desjardins C.A."/>
            <person name="Gundersen-Rindal D.E."/>
            <person name="Hostetler J.B."/>
            <person name="Tallon L.J."/>
            <person name="Utterback T.R."/>
            <person name="Fuester R.W."/>
            <person name="Schatz M.C."/>
            <person name="Pedroni M.J."/>
            <person name="Fadrosh D.W."/>
            <person name="Haas B.J."/>
            <person name="Toms B.S."/>
            <person name="Chen D."/>
            <person name="Nene V."/>
        </authorList>
    </citation>
    <scope>NUCLEOTIDE SEQUENCE</scope>
</reference>
<feature type="compositionally biased region" description="Basic and acidic residues" evidence="1">
    <location>
        <begin position="214"/>
        <end position="227"/>
    </location>
</feature>
<proteinExistence type="predicted"/>
<feature type="chain" id="PRO_5002625266" evidence="2">
    <location>
        <begin position="27"/>
        <end position="347"/>
    </location>
</feature>
<gene>
    <name evidence="3" type="ORF">GIP_L1_00460</name>
</gene>
<name>A0JCW7_GLYIN</name>
<sequence length="347" mass="39287">MMLGSKTIVILLVAAIESLWLQEVSAGLIPNDDSLSDIDSIFRFYQSLNSTANSKKTGANISWGSQDVQSKNSYSENEGGETRHGPQDTQIGNIYPDNPDGTNVYGPILVQKNNVYHGTGKKVQYGAHVTQIGNVYPKNPGKKDIYAPVVIQEGNIYPENSGNNTVLGTIVNQINNTYPKSVEANKDALRPIIHQSRNVYPPTSKPNSVVGGDVEEKGSRLHPSQDHHERLFGGMSIGMEKREHEEIKRIIYYHLRTDQPASKRCLNGMMDSERLHQIENLYLEVKTQVDQLEALRKINHYRRTLCDTIKNQCSKNDDLRKWIGRTRRIVMKSVKISRERWESLRKC</sequence>
<feature type="region of interest" description="Disordered" evidence="1">
    <location>
        <begin position="197"/>
        <end position="227"/>
    </location>
</feature>
<evidence type="ECO:0000256" key="2">
    <source>
        <dbReference type="SAM" id="SignalP"/>
    </source>
</evidence>
<evidence type="ECO:0000313" key="3">
    <source>
        <dbReference type="EMBL" id="ABK57032.1"/>
    </source>
</evidence>
<dbReference type="AlphaFoldDB" id="A0JCW7"/>
<protein>
    <submittedName>
        <fullName evidence="3">Uncharacterized protein</fullName>
    </submittedName>
</protein>
<dbReference type="EMBL" id="AC191960">
    <property type="protein sequence ID" value="ABK57032.1"/>
    <property type="molecule type" value="Genomic_DNA"/>
</dbReference>
<evidence type="ECO:0000256" key="1">
    <source>
        <dbReference type="SAM" id="MobiDB-lite"/>
    </source>
</evidence>
<feature type="compositionally biased region" description="Polar residues" evidence="1">
    <location>
        <begin position="54"/>
        <end position="76"/>
    </location>
</feature>
<organism evidence="3">
    <name type="scientific">Glyptapanteles indiensis</name>
    <name type="common">Parasitoid wasp</name>
    <dbReference type="NCBI Taxonomy" id="92994"/>
    <lineage>
        <taxon>Eukaryota</taxon>
        <taxon>Metazoa</taxon>
        <taxon>Ecdysozoa</taxon>
        <taxon>Arthropoda</taxon>
        <taxon>Hexapoda</taxon>
        <taxon>Insecta</taxon>
        <taxon>Pterygota</taxon>
        <taxon>Neoptera</taxon>
        <taxon>Endopterygota</taxon>
        <taxon>Hymenoptera</taxon>
        <taxon>Apocrita</taxon>
        <taxon>Ichneumonoidea</taxon>
        <taxon>Braconidae</taxon>
        <taxon>Microgastrinae</taxon>
        <taxon>Glyptapanteles</taxon>
    </lineage>
</organism>
<keyword evidence="2" id="KW-0732">Signal</keyword>
<accession>A0JCW7</accession>